<evidence type="ECO:0000313" key="5">
    <source>
        <dbReference type="Proteomes" id="UP000006786"/>
    </source>
</evidence>
<reference evidence="4 5" key="1">
    <citation type="journal article" date="2012" name="J. Bacteriol.">
        <title>Genome Sequence of Nitratireductor pacificus Type Strain pht-3B.</title>
        <authorList>
            <person name="Lai Q."/>
            <person name="Li G."/>
            <person name="Shao Z."/>
        </authorList>
    </citation>
    <scope>NUCLEOTIDE SEQUENCE [LARGE SCALE GENOMIC DNA]</scope>
    <source>
        <strain evidence="5">pht-3B</strain>
    </source>
</reference>
<gene>
    <name evidence="4" type="ORF">NA2_03972</name>
</gene>
<comment type="caution">
    <text evidence="4">The sequence shown here is derived from an EMBL/GenBank/DDBJ whole genome shotgun (WGS) entry which is preliminary data.</text>
</comment>
<dbReference type="AlphaFoldDB" id="K2MSL9"/>
<dbReference type="PROSITE" id="PS51186">
    <property type="entry name" value="GNAT"/>
    <property type="match status" value="1"/>
</dbReference>
<dbReference type="PANTHER" id="PTHR43877">
    <property type="entry name" value="AMINOALKYLPHOSPHONATE N-ACETYLTRANSFERASE-RELATED-RELATED"/>
    <property type="match status" value="1"/>
</dbReference>
<dbReference type="RefSeq" id="WP_008594461.1">
    <property type="nucleotide sequence ID" value="NZ_AMRM01000003.1"/>
</dbReference>
<proteinExistence type="predicted"/>
<dbReference type="OrthoDB" id="9803233at2"/>
<accession>K2MSL9</accession>
<dbReference type="STRING" id="391937.NA2_03972"/>
<dbReference type="SUPFAM" id="SSF55729">
    <property type="entry name" value="Acyl-CoA N-acyltransferases (Nat)"/>
    <property type="match status" value="1"/>
</dbReference>
<dbReference type="Gene3D" id="3.40.630.30">
    <property type="match status" value="1"/>
</dbReference>
<evidence type="ECO:0000313" key="4">
    <source>
        <dbReference type="EMBL" id="EKF20382.1"/>
    </source>
</evidence>
<feature type="domain" description="N-acetyltransferase" evidence="3">
    <location>
        <begin position="3"/>
        <end position="149"/>
    </location>
</feature>
<dbReference type="Pfam" id="PF00583">
    <property type="entry name" value="Acetyltransf_1"/>
    <property type="match status" value="1"/>
</dbReference>
<name>K2MSL9_9HYPH</name>
<dbReference type="PANTHER" id="PTHR43877:SF2">
    <property type="entry name" value="AMINOALKYLPHOSPHONATE N-ACETYLTRANSFERASE-RELATED"/>
    <property type="match status" value="1"/>
</dbReference>
<dbReference type="InterPro" id="IPR000182">
    <property type="entry name" value="GNAT_dom"/>
</dbReference>
<dbReference type="eggNOG" id="COG0456">
    <property type="taxonomic scope" value="Bacteria"/>
</dbReference>
<dbReference type="CDD" id="cd04301">
    <property type="entry name" value="NAT_SF"/>
    <property type="match status" value="1"/>
</dbReference>
<dbReference type="EMBL" id="AMRM01000003">
    <property type="protein sequence ID" value="EKF20382.1"/>
    <property type="molecule type" value="Genomic_DNA"/>
</dbReference>
<evidence type="ECO:0000256" key="1">
    <source>
        <dbReference type="ARBA" id="ARBA00022679"/>
    </source>
</evidence>
<keyword evidence="2" id="KW-0012">Acyltransferase</keyword>
<dbReference type="PATRIC" id="fig|391937.3.peg.823"/>
<dbReference type="Proteomes" id="UP000006786">
    <property type="component" value="Unassembled WGS sequence"/>
</dbReference>
<organism evidence="4 5">
    <name type="scientific">Nitratireductor pacificus pht-3B</name>
    <dbReference type="NCBI Taxonomy" id="391937"/>
    <lineage>
        <taxon>Bacteria</taxon>
        <taxon>Pseudomonadati</taxon>
        <taxon>Pseudomonadota</taxon>
        <taxon>Alphaproteobacteria</taxon>
        <taxon>Hyphomicrobiales</taxon>
        <taxon>Phyllobacteriaceae</taxon>
        <taxon>Nitratireductor</taxon>
    </lineage>
</organism>
<sequence>MPFEIRPAEPGDIEALLAIENAAFAGDRLSRRSMRALIGRPSAIALVAIDGADIAGYAIALLNRLHRVARLYSIAVSPVRTGRGVAGALLHAVEAEAGNRRRRAMRLEVREDNRGAIALYERNGYRRFARRDNYYHDGMSALRYEKQLRGTEDGERP</sequence>
<keyword evidence="1 4" id="KW-0808">Transferase</keyword>
<dbReference type="GO" id="GO:0016747">
    <property type="term" value="F:acyltransferase activity, transferring groups other than amino-acyl groups"/>
    <property type="evidence" value="ECO:0007669"/>
    <property type="project" value="InterPro"/>
</dbReference>
<dbReference type="InterPro" id="IPR016181">
    <property type="entry name" value="Acyl_CoA_acyltransferase"/>
</dbReference>
<evidence type="ECO:0000256" key="2">
    <source>
        <dbReference type="ARBA" id="ARBA00023315"/>
    </source>
</evidence>
<dbReference type="InterPro" id="IPR050832">
    <property type="entry name" value="Bact_Acetyltransf"/>
</dbReference>
<protein>
    <submittedName>
        <fullName evidence="4">N-acetyltransferase GCN5</fullName>
    </submittedName>
</protein>
<keyword evidence="5" id="KW-1185">Reference proteome</keyword>
<evidence type="ECO:0000259" key="3">
    <source>
        <dbReference type="PROSITE" id="PS51186"/>
    </source>
</evidence>